<evidence type="ECO:0000256" key="1">
    <source>
        <dbReference type="SAM" id="MobiDB-lite"/>
    </source>
</evidence>
<feature type="domain" description="25S rRNA (uridine-N(3))-methyltransferase BMT5-like" evidence="2">
    <location>
        <begin position="44"/>
        <end position="209"/>
    </location>
</feature>
<evidence type="ECO:0000259" key="2">
    <source>
        <dbReference type="Pfam" id="PF10354"/>
    </source>
</evidence>
<dbReference type="EMBL" id="PNBA02000011">
    <property type="protein sequence ID" value="KAG6407383.1"/>
    <property type="molecule type" value="Genomic_DNA"/>
</dbReference>
<reference evidence="3" key="1">
    <citation type="submission" date="2018-01" db="EMBL/GenBank/DDBJ databases">
        <authorList>
            <person name="Mao J.F."/>
        </authorList>
    </citation>
    <scope>NUCLEOTIDE SEQUENCE</scope>
    <source>
        <strain evidence="3">Huo1</strain>
        <tissue evidence="3">Leaf</tissue>
    </source>
</reference>
<dbReference type="InterPro" id="IPR019446">
    <property type="entry name" value="BMT5-like"/>
</dbReference>
<dbReference type="GO" id="GO:0070475">
    <property type="term" value="P:rRNA base methylation"/>
    <property type="evidence" value="ECO:0007669"/>
    <property type="project" value="InterPro"/>
</dbReference>
<dbReference type="Pfam" id="PF10354">
    <property type="entry name" value="BMT5-like"/>
    <property type="match status" value="1"/>
</dbReference>
<dbReference type="PANTHER" id="PTHR11538">
    <property type="entry name" value="PHENYLALANYL-TRNA SYNTHETASE"/>
    <property type="match status" value="1"/>
</dbReference>
<dbReference type="Proteomes" id="UP000298416">
    <property type="component" value="Unassembled WGS sequence"/>
</dbReference>
<organism evidence="3">
    <name type="scientific">Salvia splendens</name>
    <name type="common">Scarlet sage</name>
    <dbReference type="NCBI Taxonomy" id="180675"/>
    <lineage>
        <taxon>Eukaryota</taxon>
        <taxon>Viridiplantae</taxon>
        <taxon>Streptophyta</taxon>
        <taxon>Embryophyta</taxon>
        <taxon>Tracheophyta</taxon>
        <taxon>Spermatophyta</taxon>
        <taxon>Magnoliopsida</taxon>
        <taxon>eudicotyledons</taxon>
        <taxon>Gunneridae</taxon>
        <taxon>Pentapetalae</taxon>
        <taxon>asterids</taxon>
        <taxon>lamiids</taxon>
        <taxon>Lamiales</taxon>
        <taxon>Lamiaceae</taxon>
        <taxon>Nepetoideae</taxon>
        <taxon>Mentheae</taxon>
        <taxon>Salviinae</taxon>
        <taxon>Salvia</taxon>
        <taxon>Salvia subgen. Calosphace</taxon>
        <taxon>core Calosphace</taxon>
    </lineage>
</organism>
<sequence length="413" mass="47357">MIRLNTGRLVEKCEAPNHNYILKREAMMNDRRWIKYYSSADDILLVGEGDFSFSLSLGMAFSNSSKIVATSLDTYEELLQKYKNALKNVVHLGTLGAFVLHGVDATRMLTHPHLQFKKFHYIVYNFPHAGFFLREDNPGMLKMHRELVRGFLLNASCMLHFDGEIHIRHKSNAIFDSWKIEDLGLECSLVCIAQDEFRIEEFPGYNNKRGSSSRADEPFPLGPCKTYRFRLISSWKFHLMRPMHPVPSSFAAQMFPNPPPRPLVPQHQPPITTVDDHGYCTCRDCRTRRDSSTKQHQMHPSASRMFPNHPPITTVGDHGAAQRYYASECCCGSWDCRTSRDSSTKQHQMHPVPPFTSQVFPNPPPVILQCQPRITTVDDHGAALRYYASECLCWDCRTTSNTSTKRRRASRLT</sequence>
<comment type="caution">
    <text evidence="3">The sequence shown here is derived from an EMBL/GenBank/DDBJ whole genome shotgun (WGS) entry which is preliminary data.</text>
</comment>
<accession>A0A8X8ZJY8</accession>
<dbReference type="GO" id="GO:0070042">
    <property type="term" value="F:rRNA (uridine-N3-)-methyltransferase activity"/>
    <property type="evidence" value="ECO:0007669"/>
    <property type="project" value="InterPro"/>
</dbReference>
<dbReference type="GO" id="GO:0005737">
    <property type="term" value="C:cytoplasm"/>
    <property type="evidence" value="ECO:0007669"/>
    <property type="project" value="TreeGrafter"/>
</dbReference>
<protein>
    <recommendedName>
        <fullName evidence="2">25S rRNA (uridine-N(3))-methyltransferase BMT5-like domain-containing protein</fullName>
    </recommendedName>
</protein>
<feature type="region of interest" description="Disordered" evidence="1">
    <location>
        <begin position="291"/>
        <end position="310"/>
    </location>
</feature>
<proteinExistence type="predicted"/>
<name>A0A8X8ZJY8_SALSN</name>
<dbReference type="PANTHER" id="PTHR11538:SF26">
    <property type="entry name" value="FERREDOXIN-FOLD ANTICODON-BINDING DOMAIN-CONTAINING PROTEIN 1"/>
    <property type="match status" value="1"/>
</dbReference>
<reference evidence="3" key="2">
    <citation type="submission" date="2020-08" db="EMBL/GenBank/DDBJ databases">
        <title>Plant Genome Project.</title>
        <authorList>
            <person name="Zhang R.-G."/>
        </authorList>
    </citation>
    <scope>NUCLEOTIDE SEQUENCE</scope>
    <source>
        <strain evidence="3">Huo1</strain>
        <tissue evidence="3">Leaf</tissue>
    </source>
</reference>
<gene>
    <name evidence="3" type="ORF">SASPL_130372</name>
</gene>
<keyword evidence="4" id="KW-1185">Reference proteome</keyword>
<evidence type="ECO:0000313" key="4">
    <source>
        <dbReference type="Proteomes" id="UP000298416"/>
    </source>
</evidence>
<dbReference type="AlphaFoldDB" id="A0A8X8ZJY8"/>
<evidence type="ECO:0000313" key="3">
    <source>
        <dbReference type="EMBL" id="KAG6407383.1"/>
    </source>
</evidence>